<dbReference type="InterPro" id="IPR025355">
    <property type="entry name" value="DUF4259"/>
</dbReference>
<dbReference type="EMBL" id="VRLW01000001">
    <property type="protein sequence ID" value="KAA1258478.1"/>
    <property type="molecule type" value="Genomic_DNA"/>
</dbReference>
<evidence type="ECO:0000313" key="2">
    <source>
        <dbReference type="Proteomes" id="UP000322699"/>
    </source>
</evidence>
<keyword evidence="2" id="KW-1185">Reference proteome</keyword>
<proteinExistence type="predicted"/>
<name>A0A5B1CBC9_9BACT</name>
<gene>
    <name evidence="1" type="ORF">LF1_09980</name>
</gene>
<evidence type="ECO:0000313" key="1">
    <source>
        <dbReference type="EMBL" id="KAA1258478.1"/>
    </source>
</evidence>
<comment type="caution">
    <text evidence="1">The sequence shown here is derived from an EMBL/GenBank/DDBJ whole genome shotgun (WGS) entry which is preliminary data.</text>
</comment>
<dbReference type="Pfam" id="PF14078">
    <property type="entry name" value="DUF4259"/>
    <property type="match status" value="1"/>
</dbReference>
<organism evidence="1 2">
    <name type="scientific">Rubripirellula obstinata</name>
    <dbReference type="NCBI Taxonomy" id="406547"/>
    <lineage>
        <taxon>Bacteria</taxon>
        <taxon>Pseudomonadati</taxon>
        <taxon>Planctomycetota</taxon>
        <taxon>Planctomycetia</taxon>
        <taxon>Pirellulales</taxon>
        <taxon>Pirellulaceae</taxon>
        <taxon>Rubripirellula</taxon>
    </lineage>
</organism>
<reference evidence="1 2" key="1">
    <citation type="submission" date="2019-08" db="EMBL/GenBank/DDBJ databases">
        <title>Deep-cultivation of Planctomycetes and their phenomic and genomic characterization uncovers novel biology.</title>
        <authorList>
            <person name="Wiegand S."/>
            <person name="Jogler M."/>
            <person name="Boedeker C."/>
            <person name="Pinto D."/>
            <person name="Vollmers J."/>
            <person name="Rivas-Marin E."/>
            <person name="Kohn T."/>
            <person name="Peeters S.H."/>
            <person name="Heuer A."/>
            <person name="Rast P."/>
            <person name="Oberbeckmann S."/>
            <person name="Bunk B."/>
            <person name="Jeske O."/>
            <person name="Meyerdierks A."/>
            <person name="Storesund J.E."/>
            <person name="Kallscheuer N."/>
            <person name="Luecker S."/>
            <person name="Lage O.M."/>
            <person name="Pohl T."/>
            <person name="Merkel B.J."/>
            <person name="Hornburger P."/>
            <person name="Mueller R.-W."/>
            <person name="Bruemmer F."/>
            <person name="Labrenz M."/>
            <person name="Spormann A.M."/>
            <person name="Op Den Camp H."/>
            <person name="Overmann J."/>
            <person name="Amann R."/>
            <person name="Jetten M.S.M."/>
            <person name="Mascher T."/>
            <person name="Medema M.H."/>
            <person name="Devos D.P."/>
            <person name="Kaster A.-K."/>
            <person name="Ovreas L."/>
            <person name="Rohde M."/>
            <person name="Galperin M.Y."/>
            <person name="Jogler C."/>
        </authorList>
    </citation>
    <scope>NUCLEOTIDE SEQUENCE [LARGE SCALE GENOMIC DNA]</scope>
    <source>
        <strain evidence="1 2">LF1</strain>
    </source>
</reference>
<dbReference type="RefSeq" id="WP_068265139.1">
    <property type="nucleotide sequence ID" value="NZ_LWSK01000077.1"/>
</dbReference>
<accession>A0A5B1CBC9</accession>
<evidence type="ECO:0008006" key="3">
    <source>
        <dbReference type="Google" id="ProtNLM"/>
    </source>
</evidence>
<protein>
    <recommendedName>
        <fullName evidence="3">DUF4259 domain-containing protein</fullName>
    </recommendedName>
</protein>
<dbReference type="AlphaFoldDB" id="A0A5B1CBC9"/>
<sequence>MSSWGHRTFEDDIALDWLEDLYESEPLAFFRHCLDLTDQEELSFLASIGVVCTSEMIHSILSEPRSGMPEAARVWVADQEDIEIALRGLIPDAIEALDRVLCPSSEMTIRWQDAGETHYGTWYGEVESLKNQLSLIAVGGG</sequence>
<dbReference type="Proteomes" id="UP000322699">
    <property type="component" value="Unassembled WGS sequence"/>
</dbReference>